<feature type="domain" description="Tyr recombinase" evidence="6">
    <location>
        <begin position="195"/>
        <end position="400"/>
    </location>
</feature>
<dbReference type="PROSITE" id="PS51900">
    <property type="entry name" value="CB"/>
    <property type="match status" value="1"/>
</dbReference>
<dbReference type="SUPFAM" id="SSF56349">
    <property type="entry name" value="DNA breaking-rejoining enzymes"/>
    <property type="match status" value="1"/>
</dbReference>
<evidence type="ECO:0000256" key="5">
    <source>
        <dbReference type="SAM" id="MobiDB-lite"/>
    </source>
</evidence>
<evidence type="ECO:0000313" key="8">
    <source>
        <dbReference type="EMBL" id="MBC5678669.1"/>
    </source>
</evidence>
<dbReference type="InterPro" id="IPR002104">
    <property type="entry name" value="Integrase_catalytic"/>
</dbReference>
<organism evidence="8 9">
    <name type="scientific">Anaerostipes hominis</name>
    <name type="common">ex Liu et al. 2021</name>
    <dbReference type="NCBI Taxonomy" id="2763018"/>
    <lineage>
        <taxon>Bacteria</taxon>
        <taxon>Bacillati</taxon>
        <taxon>Bacillota</taxon>
        <taxon>Clostridia</taxon>
        <taxon>Lachnospirales</taxon>
        <taxon>Lachnospiraceae</taxon>
        <taxon>Anaerostipes</taxon>
    </lineage>
</organism>
<comment type="similarity">
    <text evidence="1">Belongs to the 'phage' integrase family.</text>
</comment>
<dbReference type="InterPro" id="IPR016177">
    <property type="entry name" value="DNA-bd_dom_sf"/>
</dbReference>
<dbReference type="Gene3D" id="3.30.160.60">
    <property type="entry name" value="Classic Zinc Finger"/>
    <property type="match status" value="1"/>
</dbReference>
<dbReference type="EMBL" id="JACOOS010000020">
    <property type="protein sequence ID" value="MBC5678669.1"/>
    <property type="molecule type" value="Genomic_DNA"/>
</dbReference>
<dbReference type="Gene3D" id="1.10.443.10">
    <property type="entry name" value="Intergrase catalytic core"/>
    <property type="match status" value="1"/>
</dbReference>
<feature type="domain" description="Core-binding (CB)" evidence="7">
    <location>
        <begin position="91"/>
        <end position="172"/>
    </location>
</feature>
<evidence type="ECO:0000256" key="1">
    <source>
        <dbReference type="ARBA" id="ARBA00008857"/>
    </source>
</evidence>
<feature type="region of interest" description="Disordered" evidence="5">
    <location>
        <begin position="1"/>
        <end position="23"/>
    </location>
</feature>
<dbReference type="PANTHER" id="PTHR30349:SF41">
    <property type="entry name" value="INTEGRASE_RECOMBINASE PROTEIN MJ0367-RELATED"/>
    <property type="match status" value="1"/>
</dbReference>
<dbReference type="InterPro" id="IPR010998">
    <property type="entry name" value="Integrase_recombinase_N"/>
</dbReference>
<protein>
    <submittedName>
        <fullName evidence="8">Tyrosine-type recombinase/integrase</fullName>
    </submittedName>
</protein>
<dbReference type="Pfam" id="PF02920">
    <property type="entry name" value="Integrase_DNA"/>
    <property type="match status" value="1"/>
</dbReference>
<keyword evidence="2 4" id="KW-0238">DNA-binding</keyword>
<evidence type="ECO:0000256" key="2">
    <source>
        <dbReference type="ARBA" id="ARBA00023125"/>
    </source>
</evidence>
<keyword evidence="9" id="KW-1185">Reference proteome</keyword>
<evidence type="ECO:0000313" key="9">
    <source>
        <dbReference type="Proteomes" id="UP000635828"/>
    </source>
</evidence>
<dbReference type="InterPro" id="IPR011010">
    <property type="entry name" value="DNA_brk_join_enz"/>
</dbReference>
<dbReference type="RefSeq" id="WP_186992526.1">
    <property type="nucleotide sequence ID" value="NZ_JACOOS010000020.1"/>
</dbReference>
<accession>A0ABR7FU22</accession>
<name>A0ABR7FU22_9FIRM</name>
<dbReference type="Pfam" id="PF00589">
    <property type="entry name" value="Phage_integrase"/>
    <property type="match status" value="1"/>
</dbReference>
<evidence type="ECO:0000256" key="4">
    <source>
        <dbReference type="PROSITE-ProRule" id="PRU01248"/>
    </source>
</evidence>
<dbReference type="PROSITE" id="PS51898">
    <property type="entry name" value="TYR_RECOMBINASE"/>
    <property type="match status" value="1"/>
</dbReference>
<dbReference type="InterPro" id="IPR004191">
    <property type="entry name" value="Integrase_Tn916-type_DNA-bd_N"/>
</dbReference>
<sequence length="404" mass="46861">MSSKTEKKPRTGPNGVVLHRGESYRKKEKRYAYKYKDKDGNTKFLYSPRLRECDPLPERYDSYESCPSLREKEKQLMCDRMHGIDYSGANMTVIHLYDKHMGLNHHVRESTKKGRNQLRKILQNDKLGSMKIGRVTISDAKDWAVRMEEKGYAYQTIKNHKRSLKAIFYTAMDDGCIRANPFNWKMDDKIVKNNTKPKIALTDGQTKSLLSFMQTDRTYSRHYNAVVVLLNTGLRISELCGLTVKDVDFEEGAIHIDHQIVFENGKYRIEPPKTKKGNRTIQIFEPTIQALKKEIQNRENAEPVTIDGKSDFIFLNRKGLPMYNIAYSSAFSAMIKKYNKHNDEKLPDFSPHDLRHTFCTNMANKGLQNTVLQRFMGHESIVTTTRYYHGSEESDRKAMESIMG</sequence>
<keyword evidence="3" id="KW-0233">DNA recombination</keyword>
<dbReference type="Gene3D" id="1.10.150.130">
    <property type="match status" value="1"/>
</dbReference>
<gene>
    <name evidence="8" type="ORF">H8S22_14100</name>
</gene>
<evidence type="ECO:0000256" key="3">
    <source>
        <dbReference type="ARBA" id="ARBA00023172"/>
    </source>
</evidence>
<dbReference type="PANTHER" id="PTHR30349">
    <property type="entry name" value="PHAGE INTEGRASE-RELATED"/>
    <property type="match status" value="1"/>
</dbReference>
<proteinExistence type="inferred from homology"/>
<dbReference type="CDD" id="cd01189">
    <property type="entry name" value="INT_ICEBs1_C_like"/>
    <property type="match status" value="1"/>
</dbReference>
<reference evidence="8 9" key="1">
    <citation type="submission" date="2020-08" db="EMBL/GenBank/DDBJ databases">
        <title>Genome public.</title>
        <authorList>
            <person name="Liu C."/>
            <person name="Sun Q."/>
        </authorList>
    </citation>
    <scope>NUCLEOTIDE SEQUENCE [LARGE SCALE GENOMIC DNA]</scope>
    <source>
        <strain evidence="8 9">NSJ-7</strain>
    </source>
</reference>
<evidence type="ECO:0000259" key="6">
    <source>
        <dbReference type="PROSITE" id="PS51898"/>
    </source>
</evidence>
<dbReference type="InterPro" id="IPR050090">
    <property type="entry name" value="Tyrosine_recombinase_XerCD"/>
</dbReference>
<dbReference type="InterPro" id="IPR013762">
    <property type="entry name" value="Integrase-like_cat_sf"/>
</dbReference>
<dbReference type="Proteomes" id="UP000635828">
    <property type="component" value="Unassembled WGS sequence"/>
</dbReference>
<comment type="caution">
    <text evidence="8">The sequence shown here is derived from an EMBL/GenBank/DDBJ whole genome shotgun (WGS) entry which is preliminary data.</text>
</comment>
<dbReference type="SUPFAM" id="SSF54171">
    <property type="entry name" value="DNA-binding domain"/>
    <property type="match status" value="1"/>
</dbReference>
<dbReference type="InterPro" id="IPR044068">
    <property type="entry name" value="CB"/>
</dbReference>
<evidence type="ECO:0000259" key="7">
    <source>
        <dbReference type="PROSITE" id="PS51900"/>
    </source>
</evidence>